<comment type="catalytic activity">
    <reaction evidence="11">
        <text>an alpha-D-Man-(1-&gt;2)-alpha-D-Man-(1-&gt;2)-alpha-D-Man-(1-&gt;3)-[alpha-D-Man-(1-&gt;2)-alpha-D-Man-(1-&gt;3)-alpha-D-Man-(1-&gt;6)]-beta-D-Man-(1-&gt;4)-beta-D-GlcNAc-(1-&gt;4)-alpha-D-GlcNAc-diphospho-di-trans,poly-cis-dolichol + a di-trans,poly-cis-dolichyl beta-D-mannosyl phosphate = an alpha-D-Man-(1-&gt;2)-alpha-D-Man-(1-&gt;2)-alpha-D-Man-(1-&gt;3)-[alpha-D-Man-(1-&gt;2)-alpha-D-Man-(1-&gt;3)-[alpha-D-Man-(1-&gt;6)]-alpha-D-Man-(1-&gt;6)]-beta-D-Man-(1-&gt;4)-beta-D-GlcNAc-(1-&gt;4)-alpha-D-GlcNAc-diphospho-di-trans,poly-cis-dolichol + a di-trans,poly-cis-dolichyl phosphate + H(+)</text>
        <dbReference type="Rhea" id="RHEA:29535"/>
        <dbReference type="Rhea" id="RHEA-COMP:19498"/>
        <dbReference type="Rhea" id="RHEA-COMP:19501"/>
        <dbReference type="Rhea" id="RHEA-COMP:19518"/>
        <dbReference type="Rhea" id="RHEA-COMP:19519"/>
        <dbReference type="ChEBI" id="CHEBI:15378"/>
        <dbReference type="ChEBI" id="CHEBI:57683"/>
        <dbReference type="ChEBI" id="CHEBI:58211"/>
        <dbReference type="ChEBI" id="CHEBI:132517"/>
        <dbReference type="ChEBI" id="CHEBI:132519"/>
        <dbReference type="EC" id="2.4.1.260"/>
    </reaction>
    <physiologicalReaction direction="left-to-right" evidence="11">
        <dbReference type="Rhea" id="RHEA:29536"/>
    </physiologicalReaction>
</comment>
<proteinExistence type="inferred from homology"/>
<comment type="subcellular location">
    <subcellularLocation>
        <location evidence="1 12">Endoplasmic reticulum membrane</location>
        <topology evidence="1 12">Multi-pass membrane protein</topology>
    </subcellularLocation>
</comment>
<dbReference type="EC" id="2.4.1.-" evidence="12"/>
<dbReference type="AlphaFoldDB" id="A0AB34PM73"/>
<evidence type="ECO:0000256" key="2">
    <source>
        <dbReference type="ARBA" id="ARBA00004922"/>
    </source>
</evidence>
<comment type="similarity">
    <text evidence="3 12">Belongs to the glycosyltransferase 22 family.</text>
</comment>
<comment type="caution">
    <text evidence="13">The sequence shown here is derived from an EMBL/GenBank/DDBJ whole genome shotgun (WGS) entry which is preliminary data.</text>
</comment>
<keyword evidence="6 12" id="KW-0812">Transmembrane</keyword>
<evidence type="ECO:0000256" key="5">
    <source>
        <dbReference type="ARBA" id="ARBA00022679"/>
    </source>
</evidence>
<comment type="pathway">
    <text evidence="2">Protein modification; protein glycosylation.</text>
</comment>
<comment type="function">
    <text evidence="10">Mannosyltransferase that operates in the biosynthetic pathway of dolichol-linked oligosaccharides, the glycan precursors employed in protein asparagine (N)-glycosylation. The assembly of dolichol-linked oligosaccharides begins on the cytosolic side of the endoplasmic reticulum membrane and finishes in its lumen. The sequential addition of sugars to dolichol pyrophosphate produces dolichol-linked oligosaccharides containing fourteen sugars, including two GlcNAcs, nine mannoses and three glucoses. Once assembled, the oligosaccharide is transferred from the lipid to nascent proteins by oligosaccharyltransferases. In the lumen of the endoplasmic reticulum, adds the eighth mannose residue in an alpha-1,6 linkage onto Man(7)GlcNAc(2)-PP-dolichol to produce Man(8)GlcNAc(2)-PP-dolichol.</text>
</comment>
<evidence type="ECO:0000256" key="6">
    <source>
        <dbReference type="ARBA" id="ARBA00022692"/>
    </source>
</evidence>
<dbReference type="GO" id="GO:0005789">
    <property type="term" value="C:endoplasmic reticulum membrane"/>
    <property type="evidence" value="ECO:0007669"/>
    <property type="project" value="UniProtKB-SubCell"/>
</dbReference>
<keyword evidence="7 12" id="KW-0256">Endoplasmic reticulum</keyword>
<evidence type="ECO:0000256" key="4">
    <source>
        <dbReference type="ARBA" id="ARBA00022676"/>
    </source>
</evidence>
<feature type="transmembrane region" description="Helical" evidence="12">
    <location>
        <begin position="67"/>
        <end position="87"/>
    </location>
</feature>
<keyword evidence="8 12" id="KW-1133">Transmembrane helix</keyword>
<feature type="transmembrane region" description="Helical" evidence="12">
    <location>
        <begin position="276"/>
        <end position="296"/>
    </location>
</feature>
<evidence type="ECO:0000256" key="11">
    <source>
        <dbReference type="ARBA" id="ARBA00048899"/>
    </source>
</evidence>
<organism evidence="13 14">
    <name type="scientific">Candida albicans P78048</name>
    <dbReference type="NCBI Taxonomy" id="1094989"/>
    <lineage>
        <taxon>Eukaryota</taxon>
        <taxon>Fungi</taxon>
        <taxon>Dikarya</taxon>
        <taxon>Ascomycota</taxon>
        <taxon>Saccharomycotina</taxon>
        <taxon>Pichiomycetes</taxon>
        <taxon>Debaryomycetaceae</taxon>
        <taxon>Candida/Lodderomyces clade</taxon>
        <taxon>Candida</taxon>
    </lineage>
</organism>
<feature type="transmembrane region" description="Helical" evidence="12">
    <location>
        <begin position="220"/>
        <end position="241"/>
    </location>
</feature>
<evidence type="ECO:0000313" key="13">
    <source>
        <dbReference type="EMBL" id="KGR04618.1"/>
    </source>
</evidence>
<dbReference type="GO" id="GO:0052917">
    <property type="term" value="F:dol-P-Man:Man(7)GlcNAc(2)-PP-Dol alpha-1,6-mannosyltransferase activity"/>
    <property type="evidence" value="ECO:0007669"/>
    <property type="project" value="UniProtKB-EC"/>
</dbReference>
<dbReference type="Proteomes" id="UP000030161">
    <property type="component" value="Unassembled WGS sequence"/>
</dbReference>
<evidence type="ECO:0000256" key="8">
    <source>
        <dbReference type="ARBA" id="ARBA00022989"/>
    </source>
</evidence>
<evidence type="ECO:0000256" key="7">
    <source>
        <dbReference type="ARBA" id="ARBA00022824"/>
    </source>
</evidence>
<feature type="transmembrane region" description="Helical" evidence="12">
    <location>
        <begin position="374"/>
        <end position="395"/>
    </location>
</feature>
<feature type="transmembrane region" description="Helical" evidence="12">
    <location>
        <begin position="341"/>
        <end position="362"/>
    </location>
</feature>
<feature type="transmembrane region" description="Helical" evidence="12">
    <location>
        <begin position="317"/>
        <end position="335"/>
    </location>
</feature>
<name>A0AB34PM73_CANAX</name>
<protein>
    <recommendedName>
        <fullName evidence="12">Mannosyltransferase</fullName>
        <ecNumber evidence="12">2.4.1.-</ecNumber>
    </recommendedName>
</protein>
<sequence length="584" mass="66231">MYRYNKVLDATLIALVSFHLVISPFTKVEESFNIQAIHDILKFGIFPLETIDNYDHKQFPGVVPRTFLGSLVVAGLAKPILLLSSAFGFEIEGYELQKLVRAVLGLVNVLMLIRLRDSINKITFSDKKSKRKGLIGFWYTTLLLSQFHLLYYSSRTLPNFIALPLVNFSLSKIIQGDLSGLTWLAFTGIVFRLEVGLFGLIIAIVSSLGFGQSNIFGNIIYLAMGTLLGGFTSFCIDSYFWGRPLIPEIDSFIFNIVQGKSTEWGTEPWDTYFKKYLFQLFRPPVILMLAIPGLINDPANDGTKFGDKKSVPHPARYSLRILFISSILFIAAMSFQPHKEWRFIVYTIPIFTLQAANGVTNICQKWGLSVLNKVLIFIIGANVIISSLLSLHMGYISSFNYPGGDALQFTNNYILENYKNETVSVHMDVPACMTGITRFGELDGKFASYDKSEQDFDITNYDIIITHNEVPNWELLHSSRVFDGISLRMFIQIFMAQRKDRSTIFNITKLILSEFAQGEFGTVHDMLRSTITTVEYLNVYKNVNKNPHMVQGVPETKIIDQEIDPEEIRQDVNEQIDKFESAVL</sequence>
<dbReference type="PANTHER" id="PTHR22760:SF1">
    <property type="entry name" value="DOL-P-MAN:MAN(7)GLCNAC(2)-PP-DOL ALPHA-1,6-MANNOSYLTRANSFERASE"/>
    <property type="match status" value="1"/>
</dbReference>
<evidence type="ECO:0000256" key="3">
    <source>
        <dbReference type="ARBA" id="ARBA00007063"/>
    </source>
</evidence>
<evidence type="ECO:0000256" key="9">
    <source>
        <dbReference type="ARBA" id="ARBA00023136"/>
    </source>
</evidence>
<dbReference type="InterPro" id="IPR005599">
    <property type="entry name" value="GPI_mannosylTrfase"/>
</dbReference>
<dbReference type="PANTHER" id="PTHR22760">
    <property type="entry name" value="GLYCOSYLTRANSFERASE"/>
    <property type="match status" value="1"/>
</dbReference>
<dbReference type="GO" id="GO:0006487">
    <property type="term" value="P:protein N-linked glycosylation"/>
    <property type="evidence" value="ECO:0007669"/>
    <property type="project" value="TreeGrafter"/>
</dbReference>
<keyword evidence="5" id="KW-0808">Transferase</keyword>
<feature type="transmembrane region" description="Helical" evidence="12">
    <location>
        <begin position="183"/>
        <end position="208"/>
    </location>
</feature>
<keyword evidence="4 12" id="KW-0328">Glycosyltransferase</keyword>
<feature type="transmembrane region" description="Helical" evidence="12">
    <location>
        <begin position="136"/>
        <end position="154"/>
    </location>
</feature>
<feature type="transmembrane region" description="Helical" evidence="12">
    <location>
        <begin position="99"/>
        <end position="115"/>
    </location>
</feature>
<accession>A0AB34PM73</accession>
<reference evidence="13 14" key="1">
    <citation type="submission" date="2013-12" db="EMBL/GenBank/DDBJ databases">
        <title>The Genome Sequence of Candida albicans P78048.</title>
        <authorList>
            <consortium name="The Broad Institute Genome Sequencing Platform"/>
            <consortium name="The Broad Institute Genome Sequencing Center for Infectious Disease"/>
            <person name="Cuomo C."/>
            <person name="Bennett R."/>
            <person name="Hirakawa M."/>
            <person name="Noverr M."/>
            <person name="Mitchell A."/>
            <person name="Young S.K."/>
            <person name="Zeng Q."/>
            <person name="Gargeya S."/>
            <person name="Fitzgerald M."/>
            <person name="Abouelleil A."/>
            <person name="Alvarado L."/>
            <person name="Berlin A.M."/>
            <person name="Chapman S.B."/>
            <person name="Dewar J."/>
            <person name="Goldberg J."/>
            <person name="Griggs A."/>
            <person name="Gujja S."/>
            <person name="Hansen M."/>
            <person name="Howarth C."/>
            <person name="Imamovic A."/>
            <person name="Larimer J."/>
            <person name="McCowan C."/>
            <person name="Murphy C."/>
            <person name="Pearson M."/>
            <person name="Priest M."/>
            <person name="Roberts A."/>
            <person name="Saif S."/>
            <person name="Shea T."/>
            <person name="Sykes S."/>
            <person name="Wortman J."/>
            <person name="Nusbaum C."/>
            <person name="Birren B."/>
        </authorList>
    </citation>
    <scope>NUCLEOTIDE SEQUENCE [LARGE SCALE GENOMIC DNA]</scope>
    <source>
        <strain evidence="13 14">P78048</strain>
    </source>
</reference>
<dbReference type="EMBL" id="AJIX01000041">
    <property type="protein sequence ID" value="KGR04618.1"/>
    <property type="molecule type" value="Genomic_DNA"/>
</dbReference>
<evidence type="ECO:0000256" key="1">
    <source>
        <dbReference type="ARBA" id="ARBA00004477"/>
    </source>
</evidence>
<keyword evidence="9 12" id="KW-0472">Membrane</keyword>
<evidence type="ECO:0000256" key="10">
    <source>
        <dbReference type="ARBA" id="ARBA00044721"/>
    </source>
</evidence>
<evidence type="ECO:0000313" key="14">
    <source>
        <dbReference type="Proteomes" id="UP000030161"/>
    </source>
</evidence>
<dbReference type="Pfam" id="PF03901">
    <property type="entry name" value="Glyco_transf_22"/>
    <property type="match status" value="1"/>
</dbReference>
<gene>
    <name evidence="13" type="ORF">MG3_05245</name>
</gene>
<evidence type="ECO:0000256" key="12">
    <source>
        <dbReference type="RuleBase" id="RU363075"/>
    </source>
</evidence>